<dbReference type="GO" id="GO:0005770">
    <property type="term" value="C:late endosome"/>
    <property type="evidence" value="ECO:0007669"/>
    <property type="project" value="UniProtKB-SubCell"/>
</dbReference>
<keyword evidence="19" id="KW-0597">Phosphoprotein</keyword>
<dbReference type="PANTHER" id="PTHR47965:SF69">
    <property type="entry name" value="BETA-SECRETASE 1"/>
    <property type="match status" value="1"/>
</dbReference>
<keyword evidence="21" id="KW-0967">Endosome</keyword>
<evidence type="ECO:0000256" key="36">
    <source>
        <dbReference type="ARBA" id="ARBA00032613"/>
    </source>
</evidence>
<evidence type="ECO:0000256" key="4">
    <source>
        <dbReference type="ARBA" id="ARBA00004240"/>
    </source>
</evidence>
<keyword evidence="31" id="KW-0966">Cell projection</keyword>
<feature type="domain" description="Peptidase A1" evidence="39">
    <location>
        <begin position="1"/>
        <end position="334"/>
    </location>
</feature>
<comment type="caution">
    <text evidence="40">The sequence shown here is derived from an EMBL/GenBank/DDBJ whole genome shotgun (WGS) entry which is preliminary data.</text>
</comment>
<keyword evidence="20 38" id="KW-0812">Transmembrane</keyword>
<evidence type="ECO:0000256" key="22">
    <source>
        <dbReference type="ARBA" id="ARBA00022824"/>
    </source>
</evidence>
<dbReference type="GO" id="GO:0004190">
    <property type="term" value="F:aspartic-type endopeptidase activity"/>
    <property type="evidence" value="ECO:0007669"/>
    <property type="project" value="InterPro"/>
</dbReference>
<proteinExistence type="inferred from homology"/>
<comment type="similarity">
    <text evidence="14">Belongs to the peptidase A1 family.</text>
</comment>
<dbReference type="GO" id="GO:0005886">
    <property type="term" value="C:plasma membrane"/>
    <property type="evidence" value="ECO:0007669"/>
    <property type="project" value="UniProtKB-SubCell"/>
</dbReference>
<evidence type="ECO:0000256" key="31">
    <source>
        <dbReference type="ARBA" id="ARBA00023273"/>
    </source>
</evidence>
<dbReference type="PRINTS" id="PR01816">
    <property type="entry name" value="BACE1"/>
</dbReference>
<evidence type="ECO:0000256" key="38">
    <source>
        <dbReference type="SAM" id="Phobius"/>
    </source>
</evidence>
<comment type="function">
    <text evidence="37">Responsible for the proteolytic processing of the amyloid precursor protein (APP). Cleaves at the N-terminus of the A-beta peptide sequence, between residues 671 and 672 of APP, leads to the generation and extracellular release of beta-cleaved soluble APP, and a corresponding cell-associated C-terminal fragment which is later released by gamma-secretase. Cleaves CHL1.</text>
</comment>
<evidence type="ECO:0000256" key="25">
    <source>
        <dbReference type="ARBA" id="ARBA00022990"/>
    </source>
</evidence>
<evidence type="ECO:0000256" key="32">
    <source>
        <dbReference type="ARBA" id="ARBA00023288"/>
    </source>
</evidence>
<evidence type="ECO:0000256" key="34">
    <source>
        <dbReference type="ARBA" id="ARBA00031276"/>
    </source>
</evidence>
<evidence type="ECO:0000256" key="37">
    <source>
        <dbReference type="ARBA" id="ARBA00045551"/>
    </source>
</evidence>
<dbReference type="GO" id="GO:0030424">
    <property type="term" value="C:axon"/>
    <property type="evidence" value="ECO:0007669"/>
    <property type="project" value="UniProtKB-SubCell"/>
</dbReference>
<dbReference type="SUPFAM" id="SSF50630">
    <property type="entry name" value="Acid proteases"/>
    <property type="match status" value="1"/>
</dbReference>
<evidence type="ECO:0000256" key="20">
    <source>
        <dbReference type="ARBA" id="ARBA00022692"/>
    </source>
</evidence>
<evidence type="ECO:0000256" key="8">
    <source>
        <dbReference type="ARBA" id="ARBA00004285"/>
    </source>
</evidence>
<evidence type="ECO:0000256" key="17">
    <source>
        <dbReference type="ARBA" id="ARBA00022475"/>
    </source>
</evidence>
<dbReference type="AlphaFoldDB" id="A0A7L4JEU1"/>
<evidence type="ECO:0000256" key="30">
    <source>
        <dbReference type="ARBA" id="ARBA00023228"/>
    </source>
</evidence>
<dbReference type="GO" id="GO:0055037">
    <property type="term" value="C:recycling endosome"/>
    <property type="evidence" value="ECO:0007669"/>
    <property type="project" value="UniProtKB-SubCell"/>
</dbReference>
<keyword evidence="17" id="KW-1003">Cell membrane</keyword>
<dbReference type="PANTHER" id="PTHR47965">
    <property type="entry name" value="ASPARTYL PROTEASE-RELATED"/>
    <property type="match status" value="1"/>
</dbReference>
<keyword evidence="41" id="KW-1185">Reference proteome</keyword>
<keyword evidence="33" id="KW-0968">Cytoplasmic vesicle</keyword>
<evidence type="ECO:0000256" key="24">
    <source>
        <dbReference type="ARBA" id="ARBA00022989"/>
    </source>
</evidence>
<dbReference type="GO" id="GO:0005769">
    <property type="term" value="C:early endosome"/>
    <property type="evidence" value="ECO:0007669"/>
    <property type="project" value="UniProtKB-SubCell"/>
</dbReference>
<dbReference type="Proteomes" id="UP000572837">
    <property type="component" value="Unassembled WGS sequence"/>
</dbReference>
<accession>A0A7L4JEU1</accession>
<evidence type="ECO:0000313" key="40">
    <source>
        <dbReference type="EMBL" id="NXY39127.1"/>
    </source>
</evidence>
<dbReference type="GO" id="GO:0005783">
    <property type="term" value="C:endoplasmic reticulum"/>
    <property type="evidence" value="ECO:0007669"/>
    <property type="project" value="UniProtKB-SubCell"/>
</dbReference>
<keyword evidence="32" id="KW-0449">Lipoprotein</keyword>
<keyword evidence="25" id="KW-0007">Acetylation</keyword>
<evidence type="ECO:0000256" key="13">
    <source>
        <dbReference type="ARBA" id="ARBA00004603"/>
    </source>
</evidence>
<evidence type="ECO:0000256" key="26">
    <source>
        <dbReference type="ARBA" id="ARBA00023034"/>
    </source>
</evidence>
<dbReference type="GO" id="GO:0030425">
    <property type="term" value="C:dendrite"/>
    <property type="evidence" value="ECO:0007669"/>
    <property type="project" value="UniProtKB-SubCell"/>
</dbReference>
<evidence type="ECO:0000256" key="5">
    <source>
        <dbReference type="ARBA" id="ARBA00004241"/>
    </source>
</evidence>
<evidence type="ECO:0000256" key="14">
    <source>
        <dbReference type="ARBA" id="ARBA00007447"/>
    </source>
</evidence>
<dbReference type="FunFam" id="2.40.70.10:FF:000007">
    <property type="entry name" value="Beta-secretase 1"/>
    <property type="match status" value="1"/>
</dbReference>
<comment type="catalytic activity">
    <reaction evidence="1">
        <text>Broad endopeptidase specificity. Cleaves Glu-Val-Asn-Leu-|-Asp-Ala-Glu-Phe in the Swedish variant of Alzheimer's amyloid precursor protein.</text>
        <dbReference type="EC" id="3.4.23.46"/>
    </reaction>
</comment>
<dbReference type="InterPro" id="IPR009120">
    <property type="entry name" value="BACE1"/>
</dbReference>
<keyword evidence="29" id="KW-0325">Glycoprotein</keyword>
<keyword evidence="30" id="KW-0458">Lysosome</keyword>
<evidence type="ECO:0000256" key="6">
    <source>
        <dbReference type="ARBA" id="ARBA00004251"/>
    </source>
</evidence>
<feature type="non-terminal residue" evidence="40">
    <location>
        <position position="334"/>
    </location>
</feature>
<evidence type="ECO:0000256" key="11">
    <source>
        <dbReference type="ARBA" id="ARBA00004489"/>
    </source>
</evidence>
<keyword evidence="23" id="KW-0832">Ubl conjugation</keyword>
<evidence type="ECO:0000256" key="21">
    <source>
        <dbReference type="ARBA" id="ARBA00022753"/>
    </source>
</evidence>
<evidence type="ECO:0000256" key="3">
    <source>
        <dbReference type="ARBA" id="ARBA00004172"/>
    </source>
</evidence>
<evidence type="ECO:0000256" key="9">
    <source>
        <dbReference type="ARBA" id="ARBA00004371"/>
    </source>
</evidence>
<dbReference type="GO" id="GO:0005764">
    <property type="term" value="C:lysosome"/>
    <property type="evidence" value="ECO:0007669"/>
    <property type="project" value="UniProtKB-SubCell"/>
</dbReference>
<keyword evidence="27 38" id="KW-0472">Membrane</keyword>
<evidence type="ECO:0000256" key="33">
    <source>
        <dbReference type="ARBA" id="ARBA00023329"/>
    </source>
</evidence>
<organism evidence="40 41">
    <name type="scientific">Pomatorhinus ruficollis</name>
    <name type="common">streak-breasted scimitar babbler</name>
    <dbReference type="NCBI Taxonomy" id="932028"/>
    <lineage>
        <taxon>Eukaryota</taxon>
        <taxon>Metazoa</taxon>
        <taxon>Chordata</taxon>
        <taxon>Craniata</taxon>
        <taxon>Vertebrata</taxon>
        <taxon>Euteleostomi</taxon>
        <taxon>Archelosauria</taxon>
        <taxon>Archosauria</taxon>
        <taxon>Dinosauria</taxon>
        <taxon>Saurischia</taxon>
        <taxon>Theropoda</taxon>
        <taxon>Coelurosauria</taxon>
        <taxon>Aves</taxon>
        <taxon>Neognathae</taxon>
        <taxon>Neoaves</taxon>
        <taxon>Telluraves</taxon>
        <taxon>Australaves</taxon>
        <taxon>Passeriformes</taxon>
        <taxon>Sylvioidea</taxon>
        <taxon>Timaliidae</taxon>
        <taxon>Pomatorhinus</taxon>
    </lineage>
</organism>
<evidence type="ECO:0000256" key="15">
    <source>
        <dbReference type="ARBA" id="ARBA00013261"/>
    </source>
</evidence>
<evidence type="ECO:0000256" key="16">
    <source>
        <dbReference type="ARBA" id="ARBA00017314"/>
    </source>
</evidence>
<dbReference type="GO" id="GO:0006509">
    <property type="term" value="P:membrane protein ectodomain proteolysis"/>
    <property type="evidence" value="ECO:0007669"/>
    <property type="project" value="TreeGrafter"/>
</dbReference>
<reference evidence="40 41" key="1">
    <citation type="submission" date="2020-02" db="EMBL/GenBank/DDBJ databases">
        <title>Bird 10,000 Genomes (B10K) Project - Family phase.</title>
        <authorList>
            <person name="Zhang G."/>
        </authorList>
    </citation>
    <scope>NUCLEOTIDE SEQUENCE [LARGE SCALE GENOMIC DNA]</scope>
    <source>
        <strain evidence="40">B10K-IZ-033-81</strain>
        <tissue evidence="40">Muscle</tissue>
    </source>
</reference>
<dbReference type="Pfam" id="PF00026">
    <property type="entry name" value="Asp"/>
    <property type="match status" value="1"/>
</dbReference>
<dbReference type="InterPro" id="IPR009119">
    <property type="entry name" value="BACE"/>
</dbReference>
<dbReference type="Gene3D" id="2.40.70.10">
    <property type="entry name" value="Acid Proteases"/>
    <property type="match status" value="2"/>
</dbReference>
<evidence type="ECO:0000256" key="1">
    <source>
        <dbReference type="ARBA" id="ARBA00000187"/>
    </source>
</evidence>
<dbReference type="PROSITE" id="PS00141">
    <property type="entry name" value="ASP_PROTEASE"/>
    <property type="match status" value="1"/>
</dbReference>
<name>A0A7L4JEU1_9PASS</name>
<evidence type="ECO:0000256" key="29">
    <source>
        <dbReference type="ARBA" id="ARBA00023180"/>
    </source>
</evidence>
<evidence type="ECO:0000256" key="10">
    <source>
        <dbReference type="ARBA" id="ARBA00004412"/>
    </source>
</evidence>
<sequence length="334" mass="37043">QLNILVDTGSSNFAVGAAPHPFLRRYYQRQLSSTYRDLRRGVYVPYTQGKWEGELGTDLVTIPHGPNVTVRANIAAITESDKFFINGSNWEGILGLAYAEIARPDDSLEPFFDSLVKQTRVPNIFSLQLCGTGFSPNETEAVASVGGSMIIGGIDRSLYVGDIWYTPIRKEWYYEVIIVKLEVNGQDLNMDCKEYNYDKSIVDSGTTNLRLPKKVFEAAVKSIKTASSVTGPAGTGGTEGTWVSSDQSLPPPPAVHDEFRTAAVDGPHPHSNMEDCGYNIPQTDESTLMTIAYVMAAICALFMLPLCLMVFQWRCFRCLRRDHDDFADDISLLK</sequence>
<dbReference type="EMBL" id="VZSW01002987">
    <property type="protein sequence ID" value="NXY39127.1"/>
    <property type="molecule type" value="Genomic_DNA"/>
</dbReference>
<evidence type="ECO:0000256" key="2">
    <source>
        <dbReference type="ARBA" id="ARBA00004156"/>
    </source>
</evidence>
<evidence type="ECO:0000256" key="7">
    <source>
        <dbReference type="ARBA" id="ARBA00004279"/>
    </source>
</evidence>
<dbReference type="InterPro" id="IPR001969">
    <property type="entry name" value="Aspartic_peptidase_AS"/>
</dbReference>
<dbReference type="InterPro" id="IPR021109">
    <property type="entry name" value="Peptidase_aspartic_dom_sf"/>
</dbReference>
<gene>
    <name evidence="40" type="primary">Bace1</name>
    <name evidence="40" type="ORF">PORRUF_R06879</name>
</gene>
<protein>
    <recommendedName>
        <fullName evidence="16">Beta-secretase 1</fullName>
        <ecNumber evidence="15">3.4.23.46</ecNumber>
    </recommendedName>
    <alternativeName>
        <fullName evidence="34">Beta-site amyloid precursor protein cleaving enzyme 1</fullName>
    </alternativeName>
    <alternativeName>
        <fullName evidence="35">Memapsin-2</fullName>
    </alternativeName>
    <alternativeName>
        <fullName evidence="36">Membrane-associated aspartic protease 2</fullName>
    </alternativeName>
</protein>
<feature type="transmembrane region" description="Helical" evidence="38">
    <location>
        <begin position="291"/>
        <end position="311"/>
    </location>
</feature>
<keyword evidence="26" id="KW-0333">Golgi apparatus</keyword>
<dbReference type="GO" id="GO:0030659">
    <property type="term" value="C:cytoplasmic vesicle membrane"/>
    <property type="evidence" value="ECO:0007669"/>
    <property type="project" value="UniProtKB-SubCell"/>
</dbReference>
<keyword evidence="18" id="KW-1017">Isopeptide bond</keyword>
<evidence type="ECO:0000259" key="39">
    <source>
        <dbReference type="PROSITE" id="PS51767"/>
    </source>
</evidence>
<evidence type="ECO:0000256" key="27">
    <source>
        <dbReference type="ARBA" id="ARBA00023136"/>
    </source>
</evidence>
<dbReference type="EC" id="3.4.23.46" evidence="15"/>
<dbReference type="GO" id="GO:0050435">
    <property type="term" value="P:amyloid-beta metabolic process"/>
    <property type="evidence" value="ECO:0007669"/>
    <property type="project" value="TreeGrafter"/>
</dbReference>
<keyword evidence="24 38" id="KW-1133">Transmembrane helix</keyword>
<dbReference type="GO" id="GO:0045121">
    <property type="term" value="C:membrane raft"/>
    <property type="evidence" value="ECO:0007669"/>
    <property type="project" value="UniProtKB-SubCell"/>
</dbReference>
<evidence type="ECO:0000256" key="12">
    <source>
        <dbReference type="ARBA" id="ARBA00004601"/>
    </source>
</evidence>
<dbReference type="PRINTS" id="PR01815">
    <property type="entry name" value="BACEFAMILY"/>
</dbReference>
<dbReference type="PROSITE" id="PS51767">
    <property type="entry name" value="PEPTIDASE_A1"/>
    <property type="match status" value="1"/>
</dbReference>
<comment type="subcellular location">
    <subcellularLocation>
        <location evidence="6">Cell membrane</location>
        <topology evidence="6">Single-pass type I membrane protein</topology>
    </subcellularLocation>
    <subcellularLocation>
        <location evidence="11">Cell projection</location>
        <location evidence="11">Axon</location>
    </subcellularLocation>
    <subcellularLocation>
        <location evidence="7">Cell projection</location>
        <location evidence="7">Dendrite</location>
    </subcellularLocation>
    <subcellularLocation>
        <location evidence="5">Cell surface</location>
    </subcellularLocation>
    <subcellularLocation>
        <location evidence="2">Cytoplasmic vesicle membrane</location>
    </subcellularLocation>
    <subcellularLocation>
        <location evidence="10">Early endosome</location>
    </subcellularLocation>
    <subcellularLocation>
        <location evidence="4">Endoplasmic reticulum</location>
    </subcellularLocation>
    <subcellularLocation>
        <location evidence="12">Golgi apparatus</location>
        <location evidence="12">trans-Golgi network</location>
    </subcellularLocation>
    <subcellularLocation>
        <location evidence="13">Late endosome</location>
    </subcellularLocation>
    <subcellularLocation>
        <location evidence="9">Lysosome</location>
    </subcellularLocation>
    <subcellularLocation>
        <location evidence="8">Membrane raft</location>
    </subcellularLocation>
    <subcellularLocation>
        <location evidence="3">Recycling endosome</location>
    </subcellularLocation>
</comment>
<dbReference type="InterPro" id="IPR033121">
    <property type="entry name" value="PEPTIDASE_A1"/>
</dbReference>
<evidence type="ECO:0000256" key="18">
    <source>
        <dbReference type="ARBA" id="ARBA00022499"/>
    </source>
</evidence>
<evidence type="ECO:0000256" key="28">
    <source>
        <dbReference type="ARBA" id="ARBA00023139"/>
    </source>
</evidence>
<evidence type="ECO:0000256" key="23">
    <source>
        <dbReference type="ARBA" id="ARBA00022843"/>
    </source>
</evidence>
<dbReference type="InterPro" id="IPR001461">
    <property type="entry name" value="Aspartic_peptidase_A1"/>
</dbReference>
<evidence type="ECO:0000256" key="35">
    <source>
        <dbReference type="ARBA" id="ARBA00032591"/>
    </source>
</evidence>
<dbReference type="GO" id="GO:0009986">
    <property type="term" value="C:cell surface"/>
    <property type="evidence" value="ECO:0007669"/>
    <property type="project" value="UniProtKB-SubCell"/>
</dbReference>
<keyword evidence="22" id="KW-0256">Endoplasmic reticulum</keyword>
<keyword evidence="28" id="KW-0564">Palmitate</keyword>
<evidence type="ECO:0000313" key="41">
    <source>
        <dbReference type="Proteomes" id="UP000572837"/>
    </source>
</evidence>
<dbReference type="GO" id="GO:0005802">
    <property type="term" value="C:trans-Golgi network"/>
    <property type="evidence" value="ECO:0007669"/>
    <property type="project" value="TreeGrafter"/>
</dbReference>
<evidence type="ECO:0000256" key="19">
    <source>
        <dbReference type="ARBA" id="ARBA00022553"/>
    </source>
</evidence>
<feature type="non-terminal residue" evidence="40">
    <location>
        <position position="1"/>
    </location>
</feature>